<dbReference type="AlphaFoldDB" id="A0A0E2B2U4"/>
<dbReference type="Proteomes" id="UP000006253">
    <property type="component" value="Unassembled WGS sequence"/>
</dbReference>
<organism evidence="1 2">
    <name type="scientific">Leptospira kirschneri str. H1</name>
    <dbReference type="NCBI Taxonomy" id="1049966"/>
    <lineage>
        <taxon>Bacteria</taxon>
        <taxon>Pseudomonadati</taxon>
        <taxon>Spirochaetota</taxon>
        <taxon>Spirochaetia</taxon>
        <taxon>Leptospirales</taxon>
        <taxon>Leptospiraceae</taxon>
        <taxon>Leptospira</taxon>
    </lineage>
</organism>
<reference evidence="1 2" key="1">
    <citation type="submission" date="2012-10" db="EMBL/GenBank/DDBJ databases">
        <authorList>
            <person name="Harkins D.M."/>
            <person name="Durkin A.S."/>
            <person name="Brinkac L.M."/>
            <person name="Selengut J.D."/>
            <person name="Sanka R."/>
            <person name="DePew J."/>
            <person name="Purushe J."/>
            <person name="Peacock S.J."/>
            <person name="Thaipadungpanit J."/>
            <person name="Wuthiekanun V.W."/>
            <person name="Day N.P."/>
            <person name="Vinetz J.M."/>
            <person name="Sutton G.G."/>
            <person name="Nelson W.C."/>
            <person name="Fouts D.E."/>
        </authorList>
    </citation>
    <scope>NUCLEOTIDE SEQUENCE [LARGE SCALE GENOMIC DNA]</scope>
    <source>
        <strain evidence="1 2">H1</strain>
    </source>
</reference>
<sequence>MLIGAESAVRRRRIRPDFLTSISLTLELSQNRPSSVFFIKPNR</sequence>
<gene>
    <name evidence="1" type="ORF">LEP1GSC081_4254</name>
</gene>
<proteinExistence type="predicted"/>
<protein>
    <submittedName>
        <fullName evidence="1">Uncharacterized protein</fullName>
    </submittedName>
</protein>
<accession>A0A0E2B2U4</accession>
<comment type="caution">
    <text evidence="1">The sequence shown here is derived from an EMBL/GenBank/DDBJ whole genome shotgun (WGS) entry which is preliminary data.</text>
</comment>
<evidence type="ECO:0000313" key="1">
    <source>
        <dbReference type="EMBL" id="EKO15562.1"/>
    </source>
</evidence>
<dbReference type="EMBL" id="AHMY02000041">
    <property type="protein sequence ID" value="EKO15562.1"/>
    <property type="molecule type" value="Genomic_DNA"/>
</dbReference>
<name>A0A0E2B2U4_9LEPT</name>
<evidence type="ECO:0000313" key="2">
    <source>
        <dbReference type="Proteomes" id="UP000006253"/>
    </source>
</evidence>